<dbReference type="AlphaFoldDB" id="A0A816CNA6"/>
<reference evidence="1" key="1">
    <citation type="submission" date="2021-02" db="EMBL/GenBank/DDBJ databases">
        <authorList>
            <person name="Nowell W R."/>
        </authorList>
    </citation>
    <scope>NUCLEOTIDE SEQUENCE</scope>
</reference>
<comment type="caution">
    <text evidence="1">The sequence shown here is derived from an EMBL/GenBank/DDBJ whole genome shotgun (WGS) entry which is preliminary data.</text>
</comment>
<proteinExistence type="predicted"/>
<sequence length="70" mass="8066">MVVTEREIVNEAEIQKSADQFVSAAKSLLPYYNDDFLLNTDQAGLQLEFPSTRTLSYQGESMFNKWSNER</sequence>
<name>A0A816CNA6_ADIRI</name>
<accession>A0A816CNA6</accession>
<dbReference type="Proteomes" id="UP000663828">
    <property type="component" value="Unassembled WGS sequence"/>
</dbReference>
<protein>
    <submittedName>
        <fullName evidence="1">Uncharacterized protein</fullName>
    </submittedName>
</protein>
<evidence type="ECO:0000313" key="2">
    <source>
        <dbReference type="Proteomes" id="UP000663828"/>
    </source>
</evidence>
<dbReference type="EMBL" id="CAJNOR010007792">
    <property type="protein sequence ID" value="CAF1623425.1"/>
    <property type="molecule type" value="Genomic_DNA"/>
</dbReference>
<organism evidence="1 2">
    <name type="scientific">Adineta ricciae</name>
    <name type="common">Rotifer</name>
    <dbReference type="NCBI Taxonomy" id="249248"/>
    <lineage>
        <taxon>Eukaryota</taxon>
        <taxon>Metazoa</taxon>
        <taxon>Spiralia</taxon>
        <taxon>Gnathifera</taxon>
        <taxon>Rotifera</taxon>
        <taxon>Eurotatoria</taxon>
        <taxon>Bdelloidea</taxon>
        <taxon>Adinetida</taxon>
        <taxon>Adinetidae</taxon>
        <taxon>Adineta</taxon>
    </lineage>
</organism>
<evidence type="ECO:0000313" key="1">
    <source>
        <dbReference type="EMBL" id="CAF1623425.1"/>
    </source>
</evidence>
<keyword evidence="2" id="KW-1185">Reference proteome</keyword>
<gene>
    <name evidence="1" type="ORF">XAT740_LOCUS50569</name>
</gene>